<organism evidence="3 4">
    <name type="scientific">Halomonas organivorans</name>
    <dbReference type="NCBI Taxonomy" id="257772"/>
    <lineage>
        <taxon>Bacteria</taxon>
        <taxon>Pseudomonadati</taxon>
        <taxon>Pseudomonadota</taxon>
        <taxon>Gammaproteobacteria</taxon>
        <taxon>Oceanospirillales</taxon>
        <taxon>Halomonadaceae</taxon>
        <taxon>Halomonas</taxon>
    </lineage>
</organism>
<dbReference type="Pfam" id="PF13730">
    <property type="entry name" value="HTH_36"/>
    <property type="match status" value="1"/>
</dbReference>
<dbReference type="EMBL" id="JACHXM010000018">
    <property type="protein sequence ID" value="MBB3142215.1"/>
    <property type="molecule type" value="Genomic_DNA"/>
</dbReference>
<name>A0A7W5C011_9GAMM</name>
<protein>
    <recommendedName>
        <fullName evidence="2">DnaT DNA-binding domain-containing protein</fullName>
    </recommendedName>
</protein>
<reference evidence="3 4" key="1">
    <citation type="submission" date="2020-08" db="EMBL/GenBank/DDBJ databases">
        <title>Genomic Encyclopedia of Type Strains, Phase III (KMG-III): the genomes of soil and plant-associated and newly described type strains.</title>
        <authorList>
            <person name="Whitman W."/>
        </authorList>
    </citation>
    <scope>NUCLEOTIDE SEQUENCE [LARGE SCALE GENOMIC DNA]</scope>
    <source>
        <strain evidence="3 4">CECT 5995</strain>
    </source>
</reference>
<feature type="compositionally biased region" description="Basic and acidic residues" evidence="1">
    <location>
        <begin position="124"/>
        <end position="139"/>
    </location>
</feature>
<feature type="compositionally biased region" description="Polar residues" evidence="1">
    <location>
        <begin position="140"/>
        <end position="152"/>
    </location>
</feature>
<feature type="domain" description="DnaT DNA-binding" evidence="2">
    <location>
        <begin position="202"/>
        <end position="274"/>
    </location>
</feature>
<proteinExistence type="predicted"/>
<feature type="compositionally biased region" description="Basic and acidic residues" evidence="1">
    <location>
        <begin position="303"/>
        <end position="315"/>
    </location>
</feature>
<feature type="region of interest" description="Disordered" evidence="1">
    <location>
        <begin position="102"/>
        <end position="200"/>
    </location>
</feature>
<evidence type="ECO:0000313" key="4">
    <source>
        <dbReference type="Proteomes" id="UP000525987"/>
    </source>
</evidence>
<comment type="caution">
    <text evidence="3">The sequence shown here is derived from an EMBL/GenBank/DDBJ whole genome shotgun (WGS) entry which is preliminary data.</text>
</comment>
<dbReference type="InterPro" id="IPR040480">
    <property type="entry name" value="DnaT_DNA_bind"/>
</dbReference>
<keyword evidence="4" id="KW-1185">Reference proteome</keyword>
<evidence type="ECO:0000259" key="2">
    <source>
        <dbReference type="Pfam" id="PF17948"/>
    </source>
</evidence>
<feature type="compositionally biased region" description="Polar residues" evidence="1">
    <location>
        <begin position="162"/>
        <end position="179"/>
    </location>
</feature>
<dbReference type="Gene3D" id="1.10.8.1180">
    <property type="match status" value="1"/>
</dbReference>
<evidence type="ECO:0000313" key="3">
    <source>
        <dbReference type="EMBL" id="MBB3142215.1"/>
    </source>
</evidence>
<feature type="compositionally biased region" description="Acidic residues" evidence="1">
    <location>
        <begin position="102"/>
        <end position="113"/>
    </location>
</feature>
<evidence type="ECO:0000256" key="1">
    <source>
        <dbReference type="SAM" id="MobiDB-lite"/>
    </source>
</evidence>
<accession>A0A7W5C011</accession>
<feature type="compositionally biased region" description="Basic and acidic residues" evidence="1">
    <location>
        <begin position="188"/>
        <end position="200"/>
    </location>
</feature>
<gene>
    <name evidence="3" type="ORF">FHR96_003102</name>
</gene>
<feature type="region of interest" description="Disordered" evidence="1">
    <location>
        <begin position="270"/>
        <end position="333"/>
    </location>
</feature>
<dbReference type="Pfam" id="PF17948">
    <property type="entry name" value="DnaT"/>
    <property type="match status" value="1"/>
</dbReference>
<dbReference type="RefSeq" id="WP_183388577.1">
    <property type="nucleotide sequence ID" value="NZ_JACHXM010000018.1"/>
</dbReference>
<dbReference type="AlphaFoldDB" id="A0A7W5C011"/>
<dbReference type="Proteomes" id="UP000525987">
    <property type="component" value="Unassembled WGS sequence"/>
</dbReference>
<sequence>MSVEATSWALHQQAVTDPGARAVLFGLANHANHEGRHAFPSVDLLRRYTGLGRRTVIAKLKLLQEEGLIRKGNQRVAAAIIDRADRRPTVYDLALGVGLEDLEPVGDEQEPDMPIEPGANAAPRGKDSRGAQDAPREENGVQNSANGVQMTTLRGAGAAPETSLTNPYSLSGASGNPNEHQVFGQAAGRDDDGQPPASDHRFAMTLDWQPEPEAFAMACQRACLAADTEYTPAQLAKFTAHHADAPGRRHGQAAWLAKFVDWIRNDDRRAQAAKSATTGGQPHGNRTGHAGQRQRFANLSAAEARRIVEQRRREQAAGPSGGEVYDGDTGPGH</sequence>